<gene>
    <name evidence="2" type="ORF">S12H4_53831</name>
</gene>
<dbReference type="Gene3D" id="3.20.20.80">
    <property type="entry name" value="Glycosidases"/>
    <property type="match status" value="1"/>
</dbReference>
<comment type="caution">
    <text evidence="2">The sequence shown here is derived from an EMBL/GenBank/DDBJ whole genome shotgun (WGS) entry which is preliminary data.</text>
</comment>
<dbReference type="PANTHER" id="PTHR37836">
    <property type="entry name" value="LMO1036 PROTEIN"/>
    <property type="match status" value="1"/>
</dbReference>
<name>X1VET7_9ZZZZ</name>
<dbReference type="PANTHER" id="PTHR37836:SF3">
    <property type="entry name" value="ENDOGLUCANASE"/>
    <property type="match status" value="1"/>
</dbReference>
<feature type="domain" description="Apiosidase-like catalytic" evidence="1">
    <location>
        <begin position="6"/>
        <end position="136"/>
    </location>
</feature>
<feature type="non-terminal residue" evidence="2">
    <location>
        <position position="232"/>
    </location>
</feature>
<dbReference type="EMBL" id="BARW01034333">
    <property type="protein sequence ID" value="GAJ05240.1"/>
    <property type="molecule type" value="Genomic_DNA"/>
</dbReference>
<evidence type="ECO:0000313" key="2">
    <source>
        <dbReference type="EMBL" id="GAJ05240.1"/>
    </source>
</evidence>
<dbReference type="AlphaFoldDB" id="X1VET7"/>
<proteinExistence type="predicted"/>
<dbReference type="InterPro" id="IPR025277">
    <property type="entry name" value="Apiosidase-like_cat_dom"/>
</dbReference>
<evidence type="ECO:0000259" key="1">
    <source>
        <dbReference type="Pfam" id="PF13204"/>
    </source>
</evidence>
<accession>X1VET7</accession>
<organism evidence="2">
    <name type="scientific">marine sediment metagenome</name>
    <dbReference type="NCBI Taxonomy" id="412755"/>
    <lineage>
        <taxon>unclassified sequences</taxon>
        <taxon>metagenomes</taxon>
        <taxon>ecological metagenomes</taxon>
    </lineage>
</organism>
<sequence>SGRNQVDDPSLLDIDMLQTGHGDRDSFADTVRLVSEAYSRTPTIPVINGEVCYEGIGEACRQEVQRFLFWVCMLSGAGGHTYGANGIWQVNTKEVPYGPSPHGMSWGDTPWEEAYQLPGSRQLGLAKRLLERYEWWRFEPHPEWVDPHASKENFHAPYSGGIPGQVRIVFLPSRVWGITMKGIEADISYRAFLFNPATGQEQEIGAVEPDDQGNWRPSLSRPPIYQDWLLVL</sequence>
<feature type="non-terminal residue" evidence="2">
    <location>
        <position position="1"/>
    </location>
</feature>
<dbReference type="Pfam" id="PF13204">
    <property type="entry name" value="Apiosidase"/>
    <property type="match status" value="1"/>
</dbReference>
<protein>
    <recommendedName>
        <fullName evidence="1">Apiosidase-like catalytic domain-containing protein</fullName>
    </recommendedName>
</protein>
<reference evidence="2" key="1">
    <citation type="journal article" date="2014" name="Front. Microbiol.">
        <title>High frequency of phylogenetically diverse reductive dehalogenase-homologous genes in deep subseafloor sedimentary metagenomes.</title>
        <authorList>
            <person name="Kawai M."/>
            <person name="Futagami T."/>
            <person name="Toyoda A."/>
            <person name="Takaki Y."/>
            <person name="Nishi S."/>
            <person name="Hori S."/>
            <person name="Arai W."/>
            <person name="Tsubouchi T."/>
            <person name="Morono Y."/>
            <person name="Uchiyama I."/>
            <person name="Ito T."/>
            <person name="Fujiyama A."/>
            <person name="Inagaki F."/>
            <person name="Takami H."/>
        </authorList>
    </citation>
    <scope>NUCLEOTIDE SEQUENCE</scope>
    <source>
        <strain evidence="2">Expedition CK06-06</strain>
    </source>
</reference>